<dbReference type="AlphaFoldDB" id="A0AA35Y7S4"/>
<evidence type="ECO:0000256" key="2">
    <source>
        <dbReference type="ARBA" id="ARBA00004922"/>
    </source>
</evidence>
<dbReference type="PANTHER" id="PTHR11742:SF55">
    <property type="entry name" value="ENDOPLASMIC RETICULUM MANNOSYL-OLIGOSACCHARIDE 1,2-ALPHA-MANNOSIDASE"/>
    <property type="match status" value="1"/>
</dbReference>
<dbReference type="Gene3D" id="1.50.10.10">
    <property type="match status" value="1"/>
</dbReference>
<gene>
    <name evidence="11" type="ORF">LSALG_LOCUS8749</name>
</gene>
<sequence>MLLGYEGRERLKSYNPSIVGYSKENLDGGNKSSEYIHDIVVKHADRHNLLRPKTVESLFVLYRITEDSKYREWEEVIWDYGYNKQEFRVQKAFFWVTKLTHMSWRTKSHVWKRKMNDLGVFARKIYGIGSYPNSVECTSC</sequence>
<dbReference type="InterPro" id="IPR050749">
    <property type="entry name" value="Glycosyl_Hydrolase_47"/>
</dbReference>
<dbReference type="EC" id="3.2.1.113" evidence="4"/>
<dbReference type="GO" id="GO:0005783">
    <property type="term" value="C:endoplasmic reticulum"/>
    <property type="evidence" value="ECO:0007669"/>
    <property type="project" value="TreeGrafter"/>
</dbReference>
<dbReference type="GO" id="GO:0005768">
    <property type="term" value="C:endosome"/>
    <property type="evidence" value="ECO:0007669"/>
    <property type="project" value="TreeGrafter"/>
</dbReference>
<reference evidence="11" key="1">
    <citation type="submission" date="2023-04" db="EMBL/GenBank/DDBJ databases">
        <authorList>
            <person name="Vijverberg K."/>
            <person name="Xiong W."/>
            <person name="Schranz E."/>
        </authorList>
    </citation>
    <scope>NUCLEOTIDE SEQUENCE</scope>
</reference>
<keyword evidence="6" id="KW-0378">Hydrolase</keyword>
<protein>
    <recommendedName>
        <fullName evidence="4">mannosyl-oligosaccharide 1,2-alpha-mannosidase</fullName>
        <ecNumber evidence="4">3.2.1.113</ecNumber>
    </recommendedName>
</protein>
<proteinExistence type="inferred from homology"/>
<dbReference type="Proteomes" id="UP001177003">
    <property type="component" value="Chromosome 1"/>
</dbReference>
<evidence type="ECO:0000313" key="12">
    <source>
        <dbReference type="Proteomes" id="UP001177003"/>
    </source>
</evidence>
<evidence type="ECO:0000256" key="6">
    <source>
        <dbReference type="ARBA" id="ARBA00022801"/>
    </source>
</evidence>
<dbReference type="InterPro" id="IPR012341">
    <property type="entry name" value="6hp_glycosidase-like_sf"/>
</dbReference>
<evidence type="ECO:0000256" key="10">
    <source>
        <dbReference type="ARBA" id="ARBA00048605"/>
    </source>
</evidence>
<evidence type="ECO:0000256" key="5">
    <source>
        <dbReference type="ARBA" id="ARBA00022723"/>
    </source>
</evidence>
<keyword evidence="8" id="KW-1015">Disulfide bond</keyword>
<comment type="catalytic activity">
    <reaction evidence="9">
        <text>N(4)-(alpha-D-Man-(1-&gt;2)-alpha-D-Man-(1-&gt;2)-alpha-D-Man-(1-&gt;3)-[alpha-D-Man-(1-&gt;3)-[alpha-D-Man-(1-&gt;2)-alpha-D-Man-(1-&gt;6)]-alpha-D-Man-(1-&gt;6)]-beta-D-Man-(1-&gt;4)-beta-D-GlcNAc-(1-&gt;4)-beta-D-GlcNAc)-L-asparaginyl-[protein] (N-glucan mannose isomer 8A1,2,3B1,3) + 3 H2O = N(4)-(alpha-D-Man-(1-&gt;3)-[alpha-D-Man-(1-&gt;3)-[alpha-D-Man-(1-&gt;6)]-alpha-D-Man-(1-&gt;6)]-beta-D-Man-(1-&gt;4)-beta-D-GlcNAc-(1-&gt;4)-beta-D-GlcNAc)-L-asparaginyl-[protein] (N-glucan mannose isomer 5A1,2) + 3 beta-D-mannose</text>
        <dbReference type="Rhea" id="RHEA:56028"/>
        <dbReference type="Rhea" id="RHEA-COMP:14358"/>
        <dbReference type="Rhea" id="RHEA-COMP:14367"/>
        <dbReference type="ChEBI" id="CHEBI:15377"/>
        <dbReference type="ChEBI" id="CHEBI:28563"/>
        <dbReference type="ChEBI" id="CHEBI:59087"/>
        <dbReference type="ChEBI" id="CHEBI:60628"/>
        <dbReference type="EC" id="3.2.1.113"/>
    </reaction>
</comment>
<dbReference type="EMBL" id="OX465077">
    <property type="protein sequence ID" value="CAI9268320.1"/>
    <property type="molecule type" value="Genomic_DNA"/>
</dbReference>
<evidence type="ECO:0000256" key="3">
    <source>
        <dbReference type="ARBA" id="ARBA00007658"/>
    </source>
</evidence>
<evidence type="ECO:0000256" key="8">
    <source>
        <dbReference type="ARBA" id="ARBA00023157"/>
    </source>
</evidence>
<name>A0AA35Y7S4_LACSI</name>
<organism evidence="11 12">
    <name type="scientific">Lactuca saligna</name>
    <name type="common">Willowleaf lettuce</name>
    <dbReference type="NCBI Taxonomy" id="75948"/>
    <lineage>
        <taxon>Eukaryota</taxon>
        <taxon>Viridiplantae</taxon>
        <taxon>Streptophyta</taxon>
        <taxon>Embryophyta</taxon>
        <taxon>Tracheophyta</taxon>
        <taxon>Spermatophyta</taxon>
        <taxon>Magnoliopsida</taxon>
        <taxon>eudicotyledons</taxon>
        <taxon>Gunneridae</taxon>
        <taxon>Pentapetalae</taxon>
        <taxon>asterids</taxon>
        <taxon>campanulids</taxon>
        <taxon>Asterales</taxon>
        <taxon>Asteraceae</taxon>
        <taxon>Cichorioideae</taxon>
        <taxon>Cichorieae</taxon>
        <taxon>Lactucinae</taxon>
        <taxon>Lactuca</taxon>
    </lineage>
</organism>
<keyword evidence="12" id="KW-1185">Reference proteome</keyword>
<dbReference type="GO" id="GO:0005509">
    <property type="term" value="F:calcium ion binding"/>
    <property type="evidence" value="ECO:0007669"/>
    <property type="project" value="InterPro"/>
</dbReference>
<evidence type="ECO:0000313" key="11">
    <source>
        <dbReference type="EMBL" id="CAI9268320.1"/>
    </source>
</evidence>
<comment type="pathway">
    <text evidence="2">Protein modification; protein glycosylation.</text>
</comment>
<evidence type="ECO:0000256" key="1">
    <source>
        <dbReference type="ARBA" id="ARBA00001913"/>
    </source>
</evidence>
<evidence type="ECO:0000256" key="9">
    <source>
        <dbReference type="ARBA" id="ARBA00047669"/>
    </source>
</evidence>
<dbReference type="GO" id="GO:0004571">
    <property type="term" value="F:mannosyl-oligosaccharide 1,2-alpha-mannosidase activity"/>
    <property type="evidence" value="ECO:0007669"/>
    <property type="project" value="UniProtKB-EC"/>
</dbReference>
<evidence type="ECO:0000256" key="7">
    <source>
        <dbReference type="ARBA" id="ARBA00022837"/>
    </source>
</evidence>
<dbReference type="SUPFAM" id="SSF48225">
    <property type="entry name" value="Seven-hairpin glycosidases"/>
    <property type="match status" value="1"/>
</dbReference>
<keyword evidence="5" id="KW-0479">Metal-binding</keyword>
<dbReference type="GO" id="GO:0005975">
    <property type="term" value="P:carbohydrate metabolic process"/>
    <property type="evidence" value="ECO:0007669"/>
    <property type="project" value="InterPro"/>
</dbReference>
<dbReference type="Pfam" id="PF01532">
    <property type="entry name" value="Glyco_hydro_47"/>
    <property type="match status" value="1"/>
</dbReference>
<accession>A0AA35Y7S4</accession>
<dbReference type="GO" id="GO:0016020">
    <property type="term" value="C:membrane"/>
    <property type="evidence" value="ECO:0007669"/>
    <property type="project" value="InterPro"/>
</dbReference>
<dbReference type="InterPro" id="IPR036026">
    <property type="entry name" value="Seven-hairpin_glycosidases"/>
</dbReference>
<dbReference type="InterPro" id="IPR001382">
    <property type="entry name" value="Glyco_hydro_47"/>
</dbReference>
<comment type="catalytic activity">
    <reaction evidence="10">
        <text>N(4)-(alpha-D-Man-(1-&gt;2)-alpha-D-Man-(1-&gt;2)-alpha-D-Man-(1-&gt;3)-[alpha-D-Man-(1-&gt;2)-alpha-D-Man-(1-&gt;3)-[alpha-D-Man-(1-&gt;2)-alpha-D-Man-(1-&gt;6)]-alpha-D-Man-(1-&gt;6)]-beta-D-Man-(1-&gt;4)-beta-D-GlcNAc-(1-&gt;4)-beta-D-GlcNAc)-L-asparaginyl-[protein] (N-glucan mannose isomer 9A1,2,3B1,2,3) + 4 H2O = N(4)-(alpha-D-Man-(1-&gt;3)-[alpha-D-Man-(1-&gt;3)-[alpha-D-Man-(1-&gt;6)]-alpha-D-Man-(1-&gt;6)]-beta-D-Man-(1-&gt;4)-beta-D-GlcNAc-(1-&gt;4)-beta-D-GlcNAc)-L-asparaginyl-[protein] (N-glucan mannose isomer 5A1,2) + 4 beta-D-mannose</text>
        <dbReference type="Rhea" id="RHEA:56008"/>
        <dbReference type="Rhea" id="RHEA-COMP:14356"/>
        <dbReference type="Rhea" id="RHEA-COMP:14367"/>
        <dbReference type="ChEBI" id="CHEBI:15377"/>
        <dbReference type="ChEBI" id="CHEBI:28563"/>
        <dbReference type="ChEBI" id="CHEBI:59087"/>
        <dbReference type="ChEBI" id="CHEBI:139493"/>
        <dbReference type="EC" id="3.2.1.113"/>
    </reaction>
</comment>
<comment type="cofactor">
    <cofactor evidence="1">
        <name>Ca(2+)</name>
        <dbReference type="ChEBI" id="CHEBI:29108"/>
    </cofactor>
</comment>
<comment type="similarity">
    <text evidence="3">Belongs to the glycosyl hydrolase 47 family.</text>
</comment>
<dbReference type="GO" id="GO:0005802">
    <property type="term" value="C:trans-Golgi network"/>
    <property type="evidence" value="ECO:0007669"/>
    <property type="project" value="TreeGrafter"/>
</dbReference>
<keyword evidence="7" id="KW-0106">Calcium</keyword>
<dbReference type="PANTHER" id="PTHR11742">
    <property type="entry name" value="MANNOSYL-OLIGOSACCHARIDE ALPHA-1,2-MANNOSIDASE-RELATED"/>
    <property type="match status" value="1"/>
</dbReference>
<evidence type="ECO:0000256" key="4">
    <source>
        <dbReference type="ARBA" id="ARBA00012238"/>
    </source>
</evidence>